<keyword evidence="7 11" id="KW-0560">Oxidoreductase</keyword>
<sequence>MRLADGAFLFSLLVLILGARGLEAVRSVGEGADLPDAAVDLNVSDFETALRESPASFAVVEFFAHWCPACRNYKPHYEKVARIFNGPDAVHPGIVLMARVDCALKINTNLCDRFSVGFYPMLLWGPPAKFVSGRWVPKQENGDLQLIDDGKTADQLLNWINKKLGRQSRKEKEKDNFHHLFDTIEKMLVLSQISFNFDDARYENENTLAKNASDLEQIAHAIYDVEEATALAMDIIIEQKMIKPSTGAPFIKFLQLLVAHHPSKRCRRGIADLLVSFDDLLPSGPLSENAPILQEYDILKSYRICGKEVPRQYWIFCRGSKDDSRGFSCGLWVLFHSLSVRVADGESQLVFTTIRDFIKNFFVCDDCRRHFNEMSSRVQAPFNTTRGLSLWLWRAHNEVNERLMKVEKDMGTTDPRFPKTTWPPNQLCPSCYVSSSPKKGVNPQIDWNEDEVYKFLVNYYGKKLASLSRDTTLSQKTDDIDESNDTATSSNAVAVPIGAALAIALASCTFGALACFWRGQQKKKKYLHQLHSFKDV</sequence>
<evidence type="ECO:0000256" key="1">
    <source>
        <dbReference type="ARBA" id="ARBA00001974"/>
    </source>
</evidence>
<proteinExistence type="predicted"/>
<keyword evidence="11" id="KW-1133">Transmembrane helix</keyword>
<evidence type="ECO:0000256" key="12">
    <source>
        <dbReference type="SAM" id="SignalP"/>
    </source>
</evidence>
<protein>
    <recommendedName>
        <fullName evidence="11">Sulfhydryl oxidase</fullName>
        <ecNumber evidence="11">1.8.3.2</ecNumber>
    </recommendedName>
</protein>
<keyword evidence="5 12" id="KW-0732">Signal</keyword>
<gene>
    <name evidence="15" type="ORF">ZIOFF_026797</name>
</gene>
<dbReference type="FunFam" id="3.40.30.10:FF:000244">
    <property type="entry name" value="Sulfhydryl oxidase"/>
    <property type="match status" value="1"/>
</dbReference>
<dbReference type="Gene3D" id="3.40.30.10">
    <property type="entry name" value="Glutaredoxin"/>
    <property type="match status" value="1"/>
</dbReference>
<dbReference type="AlphaFoldDB" id="A0A8J5GWV4"/>
<evidence type="ECO:0000313" key="16">
    <source>
        <dbReference type="Proteomes" id="UP000734854"/>
    </source>
</evidence>
<comment type="catalytic activity">
    <reaction evidence="11">
        <text>2 R'C(R)SH + O2 = R'C(R)S-S(R)CR' + H2O2</text>
        <dbReference type="Rhea" id="RHEA:17357"/>
        <dbReference type="ChEBI" id="CHEBI:15379"/>
        <dbReference type="ChEBI" id="CHEBI:16240"/>
        <dbReference type="ChEBI" id="CHEBI:16520"/>
        <dbReference type="ChEBI" id="CHEBI:17412"/>
        <dbReference type="EC" id="1.8.3.2"/>
    </reaction>
</comment>
<comment type="subcellular location">
    <subcellularLocation>
        <location evidence="2">Secreted</location>
    </subcellularLocation>
</comment>
<evidence type="ECO:0000256" key="10">
    <source>
        <dbReference type="ARBA" id="ARBA00023284"/>
    </source>
</evidence>
<dbReference type="InterPro" id="IPR036774">
    <property type="entry name" value="ERV/ALR_sulphydryl_oxid_sf"/>
</dbReference>
<keyword evidence="11" id="KW-0472">Membrane</keyword>
<evidence type="ECO:0000256" key="6">
    <source>
        <dbReference type="ARBA" id="ARBA00022827"/>
    </source>
</evidence>
<dbReference type="PROSITE" id="PS51352">
    <property type="entry name" value="THIOREDOXIN_2"/>
    <property type="match status" value="1"/>
</dbReference>
<evidence type="ECO:0000256" key="3">
    <source>
        <dbReference type="ARBA" id="ARBA00022525"/>
    </source>
</evidence>
<dbReference type="InterPro" id="IPR013766">
    <property type="entry name" value="Thioredoxin_domain"/>
</dbReference>
<dbReference type="FunFam" id="1.20.120.310:FF:000004">
    <property type="entry name" value="Sulfhydryl oxidase"/>
    <property type="match status" value="1"/>
</dbReference>
<evidence type="ECO:0000256" key="5">
    <source>
        <dbReference type="ARBA" id="ARBA00022729"/>
    </source>
</evidence>
<evidence type="ECO:0000313" key="15">
    <source>
        <dbReference type="EMBL" id="KAG6516338.1"/>
    </source>
</evidence>
<dbReference type="Pfam" id="PF00085">
    <property type="entry name" value="Thioredoxin"/>
    <property type="match status" value="1"/>
</dbReference>
<dbReference type="PROSITE" id="PS00194">
    <property type="entry name" value="THIOREDOXIN_1"/>
    <property type="match status" value="1"/>
</dbReference>
<dbReference type="SUPFAM" id="SSF69000">
    <property type="entry name" value="FAD-dependent thiol oxidase"/>
    <property type="match status" value="1"/>
</dbReference>
<evidence type="ECO:0000256" key="9">
    <source>
        <dbReference type="ARBA" id="ARBA00023180"/>
    </source>
</evidence>
<evidence type="ECO:0000259" key="14">
    <source>
        <dbReference type="PROSITE" id="PS51352"/>
    </source>
</evidence>
<keyword evidence="10" id="KW-0676">Redox-active center</keyword>
<dbReference type="InterPro" id="IPR036249">
    <property type="entry name" value="Thioredoxin-like_sf"/>
</dbReference>
<feature type="signal peptide" evidence="12">
    <location>
        <begin position="1"/>
        <end position="24"/>
    </location>
</feature>
<comment type="caution">
    <text evidence="15">The sequence shown here is derived from an EMBL/GenBank/DDBJ whole genome shotgun (WGS) entry which is preliminary data.</text>
</comment>
<evidence type="ECO:0000256" key="8">
    <source>
        <dbReference type="ARBA" id="ARBA00023157"/>
    </source>
</evidence>
<feature type="chain" id="PRO_5035220620" description="Sulfhydryl oxidase" evidence="12">
    <location>
        <begin position="25"/>
        <end position="536"/>
    </location>
</feature>
<evidence type="ECO:0000256" key="7">
    <source>
        <dbReference type="ARBA" id="ARBA00023002"/>
    </source>
</evidence>
<dbReference type="EC" id="1.8.3.2" evidence="11"/>
<evidence type="ECO:0000256" key="11">
    <source>
        <dbReference type="RuleBase" id="RU371123"/>
    </source>
</evidence>
<dbReference type="Gene3D" id="1.20.120.310">
    <property type="entry name" value="ERV/ALR sulfhydryl oxidase domain"/>
    <property type="match status" value="1"/>
</dbReference>
<keyword evidence="16" id="KW-1185">Reference proteome</keyword>
<dbReference type="InterPro" id="IPR017937">
    <property type="entry name" value="Thioredoxin_CS"/>
</dbReference>
<name>A0A8J5GWV4_ZINOF</name>
<organism evidence="15 16">
    <name type="scientific">Zingiber officinale</name>
    <name type="common">Ginger</name>
    <name type="synonym">Amomum zingiber</name>
    <dbReference type="NCBI Taxonomy" id="94328"/>
    <lineage>
        <taxon>Eukaryota</taxon>
        <taxon>Viridiplantae</taxon>
        <taxon>Streptophyta</taxon>
        <taxon>Embryophyta</taxon>
        <taxon>Tracheophyta</taxon>
        <taxon>Spermatophyta</taxon>
        <taxon>Magnoliopsida</taxon>
        <taxon>Liliopsida</taxon>
        <taxon>Zingiberales</taxon>
        <taxon>Zingiberaceae</taxon>
        <taxon>Zingiber</taxon>
    </lineage>
</organism>
<feature type="transmembrane region" description="Helical" evidence="11">
    <location>
        <begin position="493"/>
        <end position="517"/>
    </location>
</feature>
<keyword evidence="9" id="KW-0325">Glycoprotein</keyword>
<dbReference type="GO" id="GO:0006457">
    <property type="term" value="P:protein folding"/>
    <property type="evidence" value="ECO:0007669"/>
    <property type="project" value="TreeGrafter"/>
</dbReference>
<keyword evidence="6 11" id="KW-0274">FAD</keyword>
<dbReference type="GO" id="GO:0003756">
    <property type="term" value="F:protein disulfide isomerase activity"/>
    <property type="evidence" value="ECO:0007669"/>
    <property type="project" value="TreeGrafter"/>
</dbReference>
<dbReference type="GO" id="GO:0005615">
    <property type="term" value="C:extracellular space"/>
    <property type="evidence" value="ECO:0007669"/>
    <property type="project" value="TreeGrafter"/>
</dbReference>
<dbReference type="EMBL" id="JACMSC010000007">
    <property type="protein sequence ID" value="KAG6516338.1"/>
    <property type="molecule type" value="Genomic_DNA"/>
</dbReference>
<keyword evidence="4 11" id="KW-0285">Flavoprotein</keyword>
<keyword evidence="3" id="KW-0964">Secreted</keyword>
<keyword evidence="11" id="KW-0812">Transmembrane</keyword>
<dbReference type="PANTHER" id="PTHR22897">
    <property type="entry name" value="QUIESCIN Q6-RELATED SULFHYDRYL OXIDASE"/>
    <property type="match status" value="1"/>
</dbReference>
<evidence type="ECO:0000256" key="4">
    <source>
        <dbReference type="ARBA" id="ARBA00022630"/>
    </source>
</evidence>
<evidence type="ECO:0000256" key="2">
    <source>
        <dbReference type="ARBA" id="ARBA00004613"/>
    </source>
</evidence>
<dbReference type="Proteomes" id="UP000734854">
    <property type="component" value="Unassembled WGS sequence"/>
</dbReference>
<dbReference type="Pfam" id="PF04777">
    <property type="entry name" value="Evr1_Alr"/>
    <property type="match status" value="1"/>
</dbReference>
<feature type="domain" description="Thioredoxin" evidence="14">
    <location>
        <begin position="28"/>
        <end position="165"/>
    </location>
</feature>
<keyword evidence="8" id="KW-1015">Disulfide bond</keyword>
<dbReference type="InterPro" id="IPR017905">
    <property type="entry name" value="ERV/ALR_sulphydryl_oxidase"/>
</dbReference>
<comment type="cofactor">
    <cofactor evidence="1 11">
        <name>FAD</name>
        <dbReference type="ChEBI" id="CHEBI:57692"/>
    </cofactor>
</comment>
<dbReference type="GO" id="GO:0000139">
    <property type="term" value="C:Golgi membrane"/>
    <property type="evidence" value="ECO:0007669"/>
    <property type="project" value="TreeGrafter"/>
</dbReference>
<reference evidence="15 16" key="1">
    <citation type="submission" date="2020-08" db="EMBL/GenBank/DDBJ databases">
        <title>Plant Genome Project.</title>
        <authorList>
            <person name="Zhang R.-G."/>
        </authorList>
    </citation>
    <scope>NUCLEOTIDE SEQUENCE [LARGE SCALE GENOMIC DNA]</scope>
    <source>
        <tissue evidence="15">Rhizome</tissue>
    </source>
</reference>
<dbReference type="PANTHER" id="PTHR22897:SF8">
    <property type="entry name" value="SULFHYDRYL OXIDASE"/>
    <property type="match status" value="1"/>
</dbReference>
<dbReference type="InterPro" id="IPR039798">
    <property type="entry name" value="Sulfhydryl_oxidase"/>
</dbReference>
<evidence type="ECO:0000259" key="13">
    <source>
        <dbReference type="PROSITE" id="PS51324"/>
    </source>
</evidence>
<feature type="domain" description="ERV/ALR sulfhydryl oxidase" evidence="13">
    <location>
        <begin position="320"/>
        <end position="422"/>
    </location>
</feature>
<dbReference type="PROSITE" id="PS51324">
    <property type="entry name" value="ERV_ALR"/>
    <property type="match status" value="1"/>
</dbReference>
<dbReference type="GO" id="GO:0016971">
    <property type="term" value="F:flavin-dependent sulfhydryl oxidase activity"/>
    <property type="evidence" value="ECO:0007669"/>
    <property type="project" value="InterPro"/>
</dbReference>
<accession>A0A8J5GWV4</accession>
<dbReference type="SUPFAM" id="SSF52833">
    <property type="entry name" value="Thioredoxin-like"/>
    <property type="match status" value="1"/>
</dbReference>